<feature type="active site" description="Proton acceptor" evidence="9">
    <location>
        <position position="377"/>
    </location>
</feature>
<keyword evidence="4 10" id="KW-0808">Transferase</keyword>
<dbReference type="SUPFAM" id="SSF53901">
    <property type="entry name" value="Thiolase-like"/>
    <property type="match status" value="2"/>
</dbReference>
<gene>
    <name evidence="13" type="ORF">EDD73_11347</name>
</gene>
<evidence type="ECO:0000256" key="4">
    <source>
        <dbReference type="ARBA" id="ARBA00022679"/>
    </source>
</evidence>
<evidence type="ECO:0000256" key="6">
    <source>
        <dbReference type="ARBA" id="ARBA00030755"/>
    </source>
</evidence>
<dbReference type="InterPro" id="IPR020615">
    <property type="entry name" value="Thiolase_acyl_enz_int_AS"/>
</dbReference>
<dbReference type="InterPro" id="IPR020616">
    <property type="entry name" value="Thiolase_N"/>
</dbReference>
<name>A0A4R2RNV7_9FIRM</name>
<dbReference type="GO" id="GO:0005737">
    <property type="term" value="C:cytoplasm"/>
    <property type="evidence" value="ECO:0007669"/>
    <property type="project" value="UniProtKB-SubCell"/>
</dbReference>
<dbReference type="CDD" id="cd00751">
    <property type="entry name" value="thiolase"/>
    <property type="match status" value="1"/>
</dbReference>
<keyword evidence="5 10" id="KW-0012">Acyltransferase</keyword>
<reference evidence="13 14" key="1">
    <citation type="submission" date="2019-03" db="EMBL/GenBank/DDBJ databases">
        <title>Genomic Encyclopedia of Type Strains, Phase IV (KMG-IV): sequencing the most valuable type-strain genomes for metagenomic binning, comparative biology and taxonomic classification.</title>
        <authorList>
            <person name="Goeker M."/>
        </authorList>
    </citation>
    <scope>NUCLEOTIDE SEQUENCE [LARGE SCALE GENOMIC DNA]</scope>
    <source>
        <strain evidence="13 14">DSM 11170</strain>
    </source>
</reference>
<accession>A0A4R2RNV7</accession>
<dbReference type="EMBL" id="SLXT01000013">
    <property type="protein sequence ID" value="TCP63997.1"/>
    <property type="molecule type" value="Genomic_DNA"/>
</dbReference>
<sequence length="392" mass="41560">MSDIVVLDGARTAFTEFCGSFRELTATDLGVEAAKEAIRRSGLVPGDIDDVYFGNALQTSGDALFLARHVGLRAGVPQEVPALTVNRLCGSGLQALLNGAQSLRLGEATMVLAGGTENMSQAPFVVRGSRWGLPLGHGRFEDSLWESLLDTFGSTTMGMTAENVASRYELSRDEVDAFAEGSHQRALAAMEKGYLQEEIVPVQVPGRKGPVLIDRDEHPRLTPKETLARLKARFKKDGVVTPGNASGINDGAAALVLTTSKEAEKRGLKPLGRLVASAVVGVEPEIMGMGPVPAIRQALKKAGMTLNQLDLIEINEAFAAQYLGCQKELDFDPAIGNVNGGAVALGHPLGASGARITLSLLYELRRRGKRFGVTSLCIGGGQGIAAIWENLQ</sequence>
<evidence type="ECO:0000259" key="11">
    <source>
        <dbReference type="Pfam" id="PF00108"/>
    </source>
</evidence>
<feature type="domain" description="Thiolase N-terminal" evidence="11">
    <location>
        <begin position="4"/>
        <end position="259"/>
    </location>
</feature>
<evidence type="ECO:0000256" key="8">
    <source>
        <dbReference type="ARBA" id="ARBA00051550"/>
    </source>
</evidence>
<evidence type="ECO:0000256" key="3">
    <source>
        <dbReference type="ARBA" id="ARBA00012705"/>
    </source>
</evidence>
<dbReference type="NCBIfam" id="TIGR01930">
    <property type="entry name" value="AcCoA-C-Actrans"/>
    <property type="match status" value="1"/>
</dbReference>
<keyword evidence="14" id="KW-1185">Reference proteome</keyword>
<dbReference type="EC" id="2.3.1.9" evidence="3"/>
<evidence type="ECO:0000256" key="7">
    <source>
        <dbReference type="ARBA" id="ARBA00044137"/>
    </source>
</evidence>
<dbReference type="PROSITE" id="PS00099">
    <property type="entry name" value="THIOLASE_3"/>
    <property type="match status" value="1"/>
</dbReference>
<evidence type="ECO:0000256" key="10">
    <source>
        <dbReference type="RuleBase" id="RU003557"/>
    </source>
</evidence>
<dbReference type="Pfam" id="PF02803">
    <property type="entry name" value="Thiolase_C"/>
    <property type="match status" value="1"/>
</dbReference>
<organism evidence="13 14">
    <name type="scientific">Heliophilum fasciatum</name>
    <dbReference type="NCBI Taxonomy" id="35700"/>
    <lineage>
        <taxon>Bacteria</taxon>
        <taxon>Bacillati</taxon>
        <taxon>Bacillota</taxon>
        <taxon>Clostridia</taxon>
        <taxon>Eubacteriales</taxon>
        <taxon>Heliobacteriaceae</taxon>
        <taxon>Heliophilum</taxon>
    </lineage>
</organism>
<dbReference type="PANTHER" id="PTHR18919">
    <property type="entry name" value="ACETYL-COA C-ACYLTRANSFERASE"/>
    <property type="match status" value="1"/>
</dbReference>
<dbReference type="RefSeq" id="WP_131919347.1">
    <property type="nucleotide sequence ID" value="NZ_JAOQNU010000012.1"/>
</dbReference>
<feature type="domain" description="Thiolase C-terminal" evidence="12">
    <location>
        <begin position="268"/>
        <end position="389"/>
    </location>
</feature>
<dbReference type="GO" id="GO:0006635">
    <property type="term" value="P:fatty acid beta-oxidation"/>
    <property type="evidence" value="ECO:0007669"/>
    <property type="project" value="TreeGrafter"/>
</dbReference>
<dbReference type="FunFam" id="3.40.47.10:FF:000010">
    <property type="entry name" value="Acetyl-CoA acetyltransferase (Thiolase)"/>
    <property type="match status" value="1"/>
</dbReference>
<dbReference type="PROSITE" id="PS00098">
    <property type="entry name" value="THIOLASE_1"/>
    <property type="match status" value="1"/>
</dbReference>
<protein>
    <recommendedName>
        <fullName evidence="7">Acetyl-CoA acetyltransferase</fullName>
        <ecNumber evidence="3">2.3.1.9</ecNumber>
    </recommendedName>
    <alternativeName>
        <fullName evidence="6">Acetoacetyl-CoA thiolase</fullName>
    </alternativeName>
</protein>
<dbReference type="InterPro" id="IPR020610">
    <property type="entry name" value="Thiolase_AS"/>
</dbReference>
<evidence type="ECO:0000313" key="14">
    <source>
        <dbReference type="Proteomes" id="UP000294813"/>
    </source>
</evidence>
<evidence type="ECO:0000256" key="9">
    <source>
        <dbReference type="PIRSR" id="PIRSR000429-1"/>
    </source>
</evidence>
<evidence type="ECO:0000256" key="5">
    <source>
        <dbReference type="ARBA" id="ARBA00023315"/>
    </source>
</evidence>
<dbReference type="Pfam" id="PF00108">
    <property type="entry name" value="Thiolase_N"/>
    <property type="match status" value="1"/>
</dbReference>
<dbReference type="Proteomes" id="UP000294813">
    <property type="component" value="Unassembled WGS sequence"/>
</dbReference>
<evidence type="ECO:0000256" key="2">
    <source>
        <dbReference type="ARBA" id="ARBA00010982"/>
    </source>
</evidence>
<dbReference type="GO" id="GO:0003985">
    <property type="term" value="F:acetyl-CoA C-acetyltransferase activity"/>
    <property type="evidence" value="ECO:0007669"/>
    <property type="project" value="UniProtKB-EC"/>
</dbReference>
<feature type="active site" description="Proton acceptor" evidence="9">
    <location>
        <position position="347"/>
    </location>
</feature>
<dbReference type="PIRSF" id="PIRSF000429">
    <property type="entry name" value="Ac-CoA_Ac_transf"/>
    <property type="match status" value="1"/>
</dbReference>
<comment type="subcellular location">
    <subcellularLocation>
        <location evidence="1">Cytoplasm</location>
    </subcellularLocation>
</comment>
<dbReference type="OrthoDB" id="56116at2"/>
<dbReference type="InterPro" id="IPR002155">
    <property type="entry name" value="Thiolase"/>
</dbReference>
<comment type="caution">
    <text evidence="13">The sequence shown here is derived from an EMBL/GenBank/DDBJ whole genome shotgun (WGS) entry which is preliminary data.</text>
</comment>
<comment type="similarity">
    <text evidence="2 10">Belongs to the thiolase-like superfamily. Thiolase family.</text>
</comment>
<dbReference type="InterPro" id="IPR016039">
    <property type="entry name" value="Thiolase-like"/>
</dbReference>
<dbReference type="Gene3D" id="3.40.47.10">
    <property type="match status" value="2"/>
</dbReference>
<evidence type="ECO:0000313" key="13">
    <source>
        <dbReference type="EMBL" id="TCP63997.1"/>
    </source>
</evidence>
<dbReference type="AlphaFoldDB" id="A0A4R2RNV7"/>
<feature type="active site" description="Acyl-thioester intermediate" evidence="9">
    <location>
        <position position="89"/>
    </location>
</feature>
<dbReference type="InterPro" id="IPR020617">
    <property type="entry name" value="Thiolase_C"/>
</dbReference>
<evidence type="ECO:0000259" key="12">
    <source>
        <dbReference type="Pfam" id="PF02803"/>
    </source>
</evidence>
<evidence type="ECO:0000256" key="1">
    <source>
        <dbReference type="ARBA" id="ARBA00004496"/>
    </source>
</evidence>
<dbReference type="InterPro" id="IPR020613">
    <property type="entry name" value="Thiolase_CS"/>
</dbReference>
<dbReference type="PROSITE" id="PS00737">
    <property type="entry name" value="THIOLASE_2"/>
    <property type="match status" value="1"/>
</dbReference>
<proteinExistence type="inferred from homology"/>
<dbReference type="PANTHER" id="PTHR18919:SF107">
    <property type="entry name" value="ACETYL-COA ACETYLTRANSFERASE, CYTOSOLIC"/>
    <property type="match status" value="1"/>
</dbReference>
<comment type="catalytic activity">
    <reaction evidence="8">
        <text>2 acetyl-CoA = acetoacetyl-CoA + CoA</text>
        <dbReference type="Rhea" id="RHEA:21036"/>
        <dbReference type="ChEBI" id="CHEBI:57286"/>
        <dbReference type="ChEBI" id="CHEBI:57287"/>
        <dbReference type="ChEBI" id="CHEBI:57288"/>
        <dbReference type="EC" id="2.3.1.9"/>
    </reaction>
</comment>